<dbReference type="Proteomes" id="UP000607397">
    <property type="component" value="Unassembled WGS sequence"/>
</dbReference>
<evidence type="ECO:0000313" key="3">
    <source>
        <dbReference type="Proteomes" id="UP000607397"/>
    </source>
</evidence>
<accession>A0A8K2A9J3</accession>
<name>A0A8K2A9J3_9CYAN</name>
<keyword evidence="2" id="KW-0489">Methyltransferase</keyword>
<keyword evidence="2" id="KW-0808">Transferase</keyword>
<dbReference type="InterPro" id="IPR041698">
    <property type="entry name" value="Methyltransf_25"/>
</dbReference>
<dbReference type="InterPro" id="IPR029063">
    <property type="entry name" value="SAM-dependent_MTases_sf"/>
</dbReference>
<comment type="caution">
    <text evidence="2">The sequence shown here is derived from an EMBL/GenBank/DDBJ whole genome shotgun (WGS) entry which is preliminary data.</text>
</comment>
<dbReference type="CDD" id="cd02440">
    <property type="entry name" value="AdoMet_MTases"/>
    <property type="match status" value="1"/>
</dbReference>
<dbReference type="GO" id="GO:0032259">
    <property type="term" value="P:methylation"/>
    <property type="evidence" value="ECO:0007669"/>
    <property type="project" value="UniProtKB-KW"/>
</dbReference>
<protein>
    <submittedName>
        <fullName evidence="2">Methyltransferase domain-containing protein</fullName>
    </submittedName>
</protein>
<keyword evidence="3" id="KW-1185">Reference proteome</keyword>
<sequence length="76" mass="8099">MGILSELPVDASILCVGAGTGAELIYLAQAFPQWRFTAVEPAAPMLEICRRKAEAAGMMRISRCRASRTGARAANC</sequence>
<dbReference type="Gene3D" id="3.40.50.150">
    <property type="entry name" value="Vaccinia Virus protein VP39"/>
    <property type="match status" value="1"/>
</dbReference>
<reference evidence="2" key="1">
    <citation type="submission" date="2019-12" db="EMBL/GenBank/DDBJ databases">
        <title>High-Quality draft genome sequences of three cyanobacteria isolated from the limestone walls of the Old Cathedral of Coimbra.</title>
        <authorList>
            <person name="Tiago I."/>
            <person name="Soares F."/>
            <person name="Portugal A."/>
        </authorList>
    </citation>
    <scope>NUCLEOTIDE SEQUENCE [LARGE SCALE GENOMIC DNA]</scope>
    <source>
        <strain evidence="2">C</strain>
    </source>
</reference>
<dbReference type="SUPFAM" id="SSF53335">
    <property type="entry name" value="S-adenosyl-L-methionine-dependent methyltransferases"/>
    <property type="match status" value="1"/>
</dbReference>
<dbReference type="AlphaFoldDB" id="A0A8K2A9J3"/>
<organism evidence="2 3">
    <name type="scientific">Petrachloros mirabilis ULC683</name>
    <dbReference type="NCBI Taxonomy" id="2781853"/>
    <lineage>
        <taxon>Bacteria</taxon>
        <taxon>Bacillati</taxon>
        <taxon>Cyanobacteriota</taxon>
        <taxon>Cyanophyceae</taxon>
        <taxon>Synechococcales</taxon>
        <taxon>Petrachlorosaceae</taxon>
        <taxon>Petrachloros</taxon>
        <taxon>Petrachloros mirabilis</taxon>
    </lineage>
</organism>
<dbReference type="Pfam" id="PF13649">
    <property type="entry name" value="Methyltransf_25"/>
    <property type="match status" value="1"/>
</dbReference>
<evidence type="ECO:0000259" key="1">
    <source>
        <dbReference type="Pfam" id="PF13649"/>
    </source>
</evidence>
<dbReference type="GO" id="GO:0008168">
    <property type="term" value="F:methyltransferase activity"/>
    <property type="evidence" value="ECO:0007669"/>
    <property type="project" value="UniProtKB-KW"/>
</dbReference>
<evidence type="ECO:0000313" key="2">
    <source>
        <dbReference type="EMBL" id="NCJ08260.1"/>
    </source>
</evidence>
<gene>
    <name evidence="2" type="ORF">GS597_17445</name>
</gene>
<dbReference type="RefSeq" id="WP_161826736.1">
    <property type="nucleotide sequence ID" value="NZ_WVIC01000046.1"/>
</dbReference>
<proteinExistence type="predicted"/>
<dbReference type="EMBL" id="WVIC01000046">
    <property type="protein sequence ID" value="NCJ08260.1"/>
    <property type="molecule type" value="Genomic_DNA"/>
</dbReference>
<feature type="domain" description="Methyltransferase" evidence="1">
    <location>
        <begin position="13"/>
        <end position="63"/>
    </location>
</feature>